<dbReference type="Proteomes" id="UP001062846">
    <property type="component" value="Chromosome 2"/>
</dbReference>
<organism evidence="1 2">
    <name type="scientific">Rhododendron molle</name>
    <name type="common">Chinese azalea</name>
    <name type="synonym">Azalea mollis</name>
    <dbReference type="NCBI Taxonomy" id="49168"/>
    <lineage>
        <taxon>Eukaryota</taxon>
        <taxon>Viridiplantae</taxon>
        <taxon>Streptophyta</taxon>
        <taxon>Embryophyta</taxon>
        <taxon>Tracheophyta</taxon>
        <taxon>Spermatophyta</taxon>
        <taxon>Magnoliopsida</taxon>
        <taxon>eudicotyledons</taxon>
        <taxon>Gunneridae</taxon>
        <taxon>Pentapetalae</taxon>
        <taxon>asterids</taxon>
        <taxon>Ericales</taxon>
        <taxon>Ericaceae</taxon>
        <taxon>Ericoideae</taxon>
        <taxon>Rhodoreae</taxon>
        <taxon>Rhododendron</taxon>
    </lineage>
</organism>
<evidence type="ECO:0000313" key="1">
    <source>
        <dbReference type="EMBL" id="KAI8566387.1"/>
    </source>
</evidence>
<accession>A0ACC0PMY2</accession>
<reference evidence="1" key="1">
    <citation type="submission" date="2022-02" db="EMBL/GenBank/DDBJ databases">
        <title>Plant Genome Project.</title>
        <authorList>
            <person name="Zhang R.-G."/>
        </authorList>
    </citation>
    <scope>NUCLEOTIDE SEQUENCE</scope>
    <source>
        <strain evidence="1">AT1</strain>
    </source>
</reference>
<sequence length="1149" mass="128202">MAGIATEESSVGGTSNGQRCQYGEALVEWRSSEQVENGTPSTSPPYWDTDDDDDCGPKPSELYGKYTWKVDKFSQINKRELRSNAFEVGGYKWYILIYPQGCDVCNHLSLFLCVANHDKLLPDTLHRFWKKEHDWGWKKFMELSKVLDGFIDADTLIIKAQVQVIRERADRPFRCLDCQYRRELVRVYLTNVEQICRRFVEERRSKLGKLIEDKARWSSFCAFWREIDQTARRRMSRERTDVILRVVVKQFFIEKEVTSTLVMDSLYSGLKALEGLTKSKKGRGKLLDAEELPGPVVRIEKDMFVLLDDVLPILERATLEPLPPKDDKGPQNRMKDGGSGDDFNKDSIERDERRLTELGRRTIEIFVLSHIFRFAVEFVWEFLNWGTVYSLQYICYHCCYSLLIGELISPVVLVCDSCVLMSRTILVSCFSSKIEVAYQEAVALKRQEELIREEEAAWMVETEHKAKRGVAEKEKKSKKKQGKQKRNNRKGKDKGRDDKPLVSVHDELQQESPSDEREEIVIETEPVLEKSDSPEDVSDASDSVDCRPEISQPDSDERDVSPVNWGSDTSEIHPPAEASSSGLSVPSTVLNGVIERNSPSAMDDSSSTCSTDSVPSVSQNGPYKGNSFSNQKSPKSPSRGRNQRGRAISDTTGWVSKAHSQPSEATTREEAQINGASGSRKAEPESGTSVLSLQDRIRELEKHVVKKVEEEVVNLQRELIVKGQADTDRPPRQKSTGMPSSPISPSKNPPSAVQMKSESKTAGGTDPVLVKKPSSDNHKPINLADAHKTGPQIPTEKPPVQQVSAASRPFSAPIVHGPKPTTPVVSTVQTTPLLSRSASAAGRLGLEPSTSSTRSSYVGPQSYRSAIIGPTSSTATSIATATSSGFTQPPSPSSRVVNSLQSYPQPQLFVPKSSEWMEPNLLKPTLSFGMVNREVLHNGPQWGECSQRDTRNLDFYNPVNSRSRDRFASDFPASTSGRQNHIAMTDEFPHLDIINDLLDDENGIPKPTRPNTSFHQSFSNPQHLTRQFSFPMDVGMSNDTGPTTSSSSFERTRSYREDGFQRGYGSFGGHFDPLGESFSQANPQPFVNGQIDGLIQPNQWQMGGPDLSYLSMSNADGYGPSGYPYYVPDYSNLSHGDNGYPVFRPSNGH</sequence>
<proteinExistence type="predicted"/>
<gene>
    <name evidence="1" type="ORF">RHMOL_Rhmol02G0036700</name>
</gene>
<protein>
    <submittedName>
        <fullName evidence="1">Uncharacterized protein</fullName>
    </submittedName>
</protein>
<name>A0ACC0PMY2_RHOML</name>
<evidence type="ECO:0000313" key="2">
    <source>
        <dbReference type="Proteomes" id="UP001062846"/>
    </source>
</evidence>
<keyword evidence="2" id="KW-1185">Reference proteome</keyword>
<comment type="caution">
    <text evidence="1">The sequence shown here is derived from an EMBL/GenBank/DDBJ whole genome shotgun (WGS) entry which is preliminary data.</text>
</comment>
<dbReference type="EMBL" id="CM046389">
    <property type="protein sequence ID" value="KAI8566387.1"/>
    <property type="molecule type" value="Genomic_DNA"/>
</dbReference>